<sequence length="444" mass="49529">MKIIVVGCTHAGTAAVVNLKEEHKDAEIVVYEKNDNVSFLSCGIALSIGGVVTETEKLFYNSPSNLESMGIAMKMGFEVLDIDFDNKKIKVKNLSEDKVIEDNYDKLVLTLGSWPIVPRLEGINLDNILLCKNYDHAKVIQEKEKSAKNIVVIGAGYIGVELAEAFEVQGKNVTLIDAEDRIMAKYLDPELTNVAEEEFRKHGVKLALGEMVQRFEGENNKVTKVITEKNSYEADLVILCIGFAPNTKIIKDKLDTLKNGAIIIDEYMRTSKEDVFAAGDCCSVIYNPVGDVRYIPLATNAVRMGTLVAKNIEKPTLKYIGTQGTSGIKIYEKCIASTGLTEEMARKTTDYNVEAVSIVDNYRPEFMPTYDEATVKIVYDRDSRRIIGGQILSNLDLTQFMNTLSVVIQNNMTVEELAMTDFFFQPHFNKPWSLLNLVALEAIK</sequence>
<proteinExistence type="inferred from homology"/>
<evidence type="ECO:0000313" key="10">
    <source>
        <dbReference type="EMBL" id="CAI3677310.1"/>
    </source>
</evidence>
<evidence type="ECO:0000256" key="3">
    <source>
        <dbReference type="ARBA" id="ARBA00022630"/>
    </source>
</evidence>
<dbReference type="InterPro" id="IPR036188">
    <property type="entry name" value="FAD/NAD-bd_sf"/>
</dbReference>
<feature type="domain" description="FAD/NAD(P)-binding" evidence="8">
    <location>
        <begin position="1"/>
        <end position="305"/>
    </location>
</feature>
<dbReference type="PANTHER" id="PTHR43429">
    <property type="entry name" value="PYRIDINE NUCLEOTIDE-DISULFIDE OXIDOREDUCTASE DOMAIN-CONTAINING"/>
    <property type="match status" value="1"/>
</dbReference>
<dbReference type="EMBL" id="CAKJVE010000004">
    <property type="protein sequence ID" value="CAG9709203.1"/>
    <property type="molecule type" value="Genomic_DNA"/>
</dbReference>
<dbReference type="EMBL" id="PDCJ01000001">
    <property type="protein sequence ID" value="PEG30499.1"/>
    <property type="molecule type" value="Genomic_DNA"/>
</dbReference>
<reference evidence="11 13" key="1">
    <citation type="submission" date="2017-10" db="EMBL/GenBank/DDBJ databases">
        <title>Effective Description of Clostridium neonatale sp. nov. linked to necrotizing enterocolitis in neonates and a clarification of species assignable to the genus Clostridium (Prazmowski 1880) emend. Lawson and Rainey 2016.</title>
        <authorList>
            <person name="Bernard K."/>
            <person name="Burdz T."/>
            <person name="Wiebe D."/>
            <person name="Balcewich B."/>
            <person name="Alfa M."/>
            <person name="Bernier A.-M."/>
        </authorList>
    </citation>
    <scope>NUCLEOTIDE SEQUENCE [LARGE SCALE GENOMIC DNA]</scope>
    <source>
        <strain evidence="11 13">LCDC99A005</strain>
    </source>
</reference>
<dbReference type="EC" id="1.-.-.-" evidence="10"/>
<keyword evidence="13" id="KW-1185">Reference proteome</keyword>
<dbReference type="SUPFAM" id="SSF55424">
    <property type="entry name" value="FAD/NAD-linked reductases, dimerisation (C-terminal) domain"/>
    <property type="match status" value="1"/>
</dbReference>
<dbReference type="EC" id="1.6.99.3" evidence="9"/>
<dbReference type="InterPro" id="IPR050260">
    <property type="entry name" value="FAD-bd_OxRdtase"/>
</dbReference>
<comment type="cofactor">
    <cofactor evidence="1">
        <name>FAD</name>
        <dbReference type="ChEBI" id="CHEBI:57692"/>
    </cofactor>
</comment>
<dbReference type="EMBL" id="UWJD01000001">
    <property type="protein sequence ID" value="VCT83894.1"/>
    <property type="molecule type" value="Genomic_DNA"/>
</dbReference>
<dbReference type="InterPro" id="IPR016156">
    <property type="entry name" value="FAD/NAD-linked_Rdtase_dimer_sf"/>
</dbReference>
<dbReference type="Proteomes" id="UP001189143">
    <property type="component" value="Unassembled WGS sequence"/>
</dbReference>
<evidence type="ECO:0000256" key="2">
    <source>
        <dbReference type="ARBA" id="ARBA00009130"/>
    </source>
</evidence>
<dbReference type="PANTHER" id="PTHR43429:SF1">
    <property type="entry name" value="NAD(P)H SULFUR OXIDOREDUCTASE (COA-DEPENDENT)"/>
    <property type="match status" value="1"/>
</dbReference>
<reference evidence="10" key="4">
    <citation type="submission" date="2022-10" db="EMBL/GenBank/DDBJ databases">
        <authorList>
            <person name="Aires J."/>
            <person name="Mesa V."/>
        </authorList>
    </citation>
    <scope>NUCLEOTIDE SEQUENCE</scope>
    <source>
        <strain evidence="10">Clostridium neonatale JD116</strain>
    </source>
</reference>
<dbReference type="STRING" id="137838.GCA_001458595_01827"/>
<reference evidence="9" key="3">
    <citation type="submission" date="2021-10" db="EMBL/GenBank/DDBJ databases">
        <authorList>
            <person name="Mesa V."/>
        </authorList>
    </citation>
    <scope>NUCLEOTIDE SEQUENCE</scope>
    <source>
        <strain evidence="9">CC3_PB</strain>
    </source>
</reference>
<dbReference type="Proteomes" id="UP000431451">
    <property type="component" value="Unassembled WGS sequence"/>
</dbReference>
<evidence type="ECO:0000256" key="4">
    <source>
        <dbReference type="ARBA" id="ARBA00022827"/>
    </source>
</evidence>
<evidence type="ECO:0000313" key="13">
    <source>
        <dbReference type="Proteomes" id="UP000220840"/>
    </source>
</evidence>
<dbReference type="Gene3D" id="3.30.390.30">
    <property type="match status" value="1"/>
</dbReference>
<dbReference type="InterPro" id="IPR023753">
    <property type="entry name" value="FAD/NAD-binding_dom"/>
</dbReference>
<dbReference type="Pfam" id="PF07992">
    <property type="entry name" value="Pyr_redox_2"/>
    <property type="match status" value="1"/>
</dbReference>
<feature type="domain" description="Pyridine nucleotide-disulphide oxidoreductase dimerisation" evidence="7">
    <location>
        <begin position="335"/>
        <end position="429"/>
    </location>
</feature>
<dbReference type="EMBL" id="CAMTCP010000272">
    <property type="protein sequence ID" value="CAI3677310.1"/>
    <property type="molecule type" value="Genomic_DNA"/>
</dbReference>
<keyword evidence="4" id="KW-0274">FAD</keyword>
<dbReference type="Gene3D" id="3.50.50.60">
    <property type="entry name" value="FAD/NAD(P)-binding domain"/>
    <property type="match status" value="2"/>
</dbReference>
<dbReference type="OrthoDB" id="9802028at2"/>
<evidence type="ECO:0000259" key="7">
    <source>
        <dbReference type="Pfam" id="PF02852"/>
    </source>
</evidence>
<evidence type="ECO:0000256" key="6">
    <source>
        <dbReference type="ARBA" id="ARBA00023284"/>
    </source>
</evidence>
<dbReference type="Proteomes" id="UP000789738">
    <property type="component" value="Unassembled WGS sequence"/>
</dbReference>
<dbReference type="RefSeq" id="WP_058294673.1">
    <property type="nucleotide sequence ID" value="NZ_CAKJVD010000032.1"/>
</dbReference>
<evidence type="ECO:0000313" key="14">
    <source>
        <dbReference type="Proteomes" id="UP000431451"/>
    </source>
</evidence>
<dbReference type="SUPFAM" id="SSF51905">
    <property type="entry name" value="FAD/NAD(P)-binding domain"/>
    <property type="match status" value="1"/>
</dbReference>
<evidence type="ECO:0000256" key="1">
    <source>
        <dbReference type="ARBA" id="ARBA00001974"/>
    </source>
</evidence>
<keyword evidence="5 9" id="KW-0560">Oxidoreductase</keyword>
<dbReference type="GO" id="GO:0016491">
    <property type="term" value="F:oxidoreductase activity"/>
    <property type="evidence" value="ECO:0007669"/>
    <property type="project" value="UniProtKB-KW"/>
</dbReference>
<dbReference type="PRINTS" id="PR00368">
    <property type="entry name" value="FADPNR"/>
</dbReference>
<dbReference type="PRINTS" id="PR00411">
    <property type="entry name" value="PNDRDTASEI"/>
</dbReference>
<dbReference type="Proteomes" id="UP000220840">
    <property type="component" value="Unassembled WGS sequence"/>
</dbReference>
<dbReference type="AlphaFoldDB" id="A0A2A7MFX5"/>
<gene>
    <name evidence="9" type="primary">nox</name>
    <name evidence="12" type="synonym">nox_2</name>
    <name evidence="10" type="ORF">CNEO2_710007</name>
    <name evidence="9" type="ORF">CNEO_44054</name>
    <name evidence="12" type="ORF">CNEONATNEC25_01492</name>
    <name evidence="11" type="ORF">CQ394_01890</name>
</gene>
<dbReference type="InterPro" id="IPR004099">
    <property type="entry name" value="Pyr_nucl-diS_OxRdtase_dimer"/>
</dbReference>
<comment type="similarity">
    <text evidence="2">Belongs to the class-III pyridine nucleotide-disulfide oxidoreductase family.</text>
</comment>
<dbReference type="GeneID" id="68876841"/>
<evidence type="ECO:0000256" key="5">
    <source>
        <dbReference type="ARBA" id="ARBA00023002"/>
    </source>
</evidence>
<keyword evidence="6" id="KW-0676">Redox-active center</keyword>
<protein>
    <submittedName>
        <fullName evidence="11">NADH oxidase</fullName>
        <ecNumber evidence="10">1.-.-.-</ecNumber>
        <ecNumber evidence="9">1.6.99.3</ecNumber>
    </submittedName>
</protein>
<evidence type="ECO:0000313" key="11">
    <source>
        <dbReference type="EMBL" id="PEG30499.1"/>
    </source>
</evidence>
<accession>A0A2A7MFX5</accession>
<keyword evidence="3" id="KW-0285">Flavoprotein</keyword>
<reference evidence="12 14" key="2">
    <citation type="submission" date="2018-06" db="EMBL/GenBank/DDBJ databases">
        <authorList>
            <consortium name="IHU Genomes"/>
        </authorList>
    </citation>
    <scope>NUCLEOTIDE SEQUENCE [LARGE SCALE GENOMIC DNA]</scope>
    <source>
        <strain evidence="12 14">NEC25</strain>
    </source>
</reference>
<dbReference type="Pfam" id="PF02852">
    <property type="entry name" value="Pyr_redox_dim"/>
    <property type="match status" value="1"/>
</dbReference>
<organism evidence="11 13">
    <name type="scientific">Clostridium neonatale</name>
    <dbReference type="NCBI Taxonomy" id="137838"/>
    <lineage>
        <taxon>Bacteria</taxon>
        <taxon>Bacillati</taxon>
        <taxon>Bacillota</taxon>
        <taxon>Clostridia</taxon>
        <taxon>Eubacteriales</taxon>
        <taxon>Clostridiaceae</taxon>
        <taxon>Clostridium</taxon>
    </lineage>
</organism>
<evidence type="ECO:0000313" key="12">
    <source>
        <dbReference type="EMBL" id="VCT83894.1"/>
    </source>
</evidence>
<name>A0A2A7MFX5_9CLOT</name>
<evidence type="ECO:0000313" key="9">
    <source>
        <dbReference type="EMBL" id="CAG9709203.1"/>
    </source>
</evidence>
<evidence type="ECO:0000259" key="8">
    <source>
        <dbReference type="Pfam" id="PF07992"/>
    </source>
</evidence>